<evidence type="ECO:0000256" key="1">
    <source>
        <dbReference type="ARBA" id="ARBA00023002"/>
    </source>
</evidence>
<dbReference type="PANTHER" id="PTHR43403:SF1">
    <property type="entry name" value="NAD-SPECIFIC GLUTAMATE DEHYDROGENASE"/>
    <property type="match status" value="1"/>
</dbReference>
<feature type="domain" description="NAD-specific glutamate dehydrogenase C-terminal" evidence="3">
    <location>
        <begin position="1262"/>
        <end position="1598"/>
    </location>
</feature>
<dbReference type="InterPro" id="IPR007780">
    <property type="entry name" value="NAD_Glu_DH_bac"/>
</dbReference>
<dbReference type="InterPro" id="IPR024727">
    <property type="entry name" value="NAD_Glu_DH_N_ACT1"/>
</dbReference>
<keyword evidence="1" id="KW-0560">Oxidoreductase</keyword>
<evidence type="ECO:0000259" key="5">
    <source>
        <dbReference type="Pfam" id="PF21076"/>
    </source>
</evidence>
<dbReference type="PANTHER" id="PTHR43403">
    <property type="entry name" value="NAD-SPECIFIC GLUTAMATE DEHYDROGENASE"/>
    <property type="match status" value="1"/>
</dbReference>
<name>A0ABY6A852_9GAMM</name>
<dbReference type="Pfam" id="PF21079">
    <property type="entry name" value="GDH_HM2"/>
    <property type="match status" value="1"/>
</dbReference>
<dbReference type="InterPro" id="IPR049056">
    <property type="entry name" value="NAD_Glu_DH_HM3"/>
</dbReference>
<dbReference type="InterPro" id="IPR049058">
    <property type="entry name" value="NAD_Glu_DH_HM2"/>
</dbReference>
<organism evidence="7 8">
    <name type="scientific">Thalassolituus hydrocarboniclasticus</name>
    <dbReference type="NCBI Taxonomy" id="2742796"/>
    <lineage>
        <taxon>Bacteria</taxon>
        <taxon>Pseudomonadati</taxon>
        <taxon>Pseudomonadota</taxon>
        <taxon>Gammaproteobacteria</taxon>
        <taxon>Oceanospirillales</taxon>
        <taxon>Oceanospirillaceae</taxon>
        <taxon>Thalassolituus</taxon>
    </lineage>
</organism>
<evidence type="ECO:0000313" key="7">
    <source>
        <dbReference type="EMBL" id="UXD87136.1"/>
    </source>
</evidence>
<keyword evidence="8" id="KW-1185">Reference proteome</keyword>
<sequence length="1620" mass="184055">MLTALHTLIKDRNHNEQAAILQRFADLYFSGAPADELMARSVEDVYGATLSCWQFIQQRKPHQPKVRVFNPDYENHGWQSIHTVVEIVCDDMPFLVDSVRMQLNARQLSLHSIHYCVLHAQRDKKHQLKTENDWHKNDNGSTAEAIIYIEFDHHSDRDLLQSLTKELLDVIAEVNACVNDFPAIIEKAEATLARLDKPHHKDRTAHYKEAQEFLRWLINNHFTFLACDVFNIEHEGKEQYVVRDSSQDLGLFNYNKASRNRLLLRDLEDEVRDFITNQQVVSFMKSGSRSRVHRPAYPDYVVVKFFNKDGEVTGGIRFMGLYTSIVYIETPDNIPLVREKLKKVRDMADFNPASHSGKELNRILEVYPRDELFQSTAEQLHRTALSILNIQERRQTRVYLRKDSYSKFISCLAYVPRDIYNTELRQRIEGVLAAEFSPLDIEFNTYFSESILARTQYTLRLNPDNPVVFDEQAVAKKICQVARSWQDDLHDALIEQAGEERGNHQFHRYRDAFPAGYRENFTARTAVVDVQHMEHLCAQSTGQLAMSFYRELEEGDNELRFKLFNRDTILPLSDVIPVLENLGLRVMGEHPYEIICADGQRIWIHNFLLRYTLSESINIAEVKGLFQDSFRAVWEGQAENDGFNRLVLGGQLSWKDISILRAYARYMKQIRFGISENYIAEALCRYIDISARLVHLFHLRFGLKECTPEQRDEEVNQCEQQLIDALEGVDQLNEDRTIRRYIELIKATLRTNFFQQDEKGQSKSYLALKMNPAAISDMPLPRPMFEIFVYSPRVEGVHLRGGRVARGGLRWSDRSDDFRTEVLGLVKAQQVKNAVIVPVGAKGGFIAKCLPKEGGRDAFMAEGIASYQTFISALLDVTDNLVEGQVVPPQNVVRHDDDDPYLVVAADKGTATFSDIANEIAVNRGFWMGDAFASGGSIGYDHKKMGITARGAWVSVQRHFREQGVNIQETDFSVVGIGDMAGDVFGNGMLLSEHICLVAAFNHMHIFVDPNPDAARSFAERKRLFELPRSSWEDYNRELISKGGGIFLRSAKSVPVSLEMKQRFGIVEDRLPPNDLIKALLRAPVDLIWNGGIGTYIKSSAERHSHVGDKANDGLRINGKEVRAKVIGEGGNLGMTQLGRVEYALKGGASYTDFIDNAGGVDCSDHEVNIKIMLNEVLDSGDLTRKQRNEIFMQQTDDVARLVLNNNYRQTQAIALAYRDCKLRLDEYVRLMREYESHGKLNRALEFLPNEDVLMERRAASLGLTRPELAVLISYTKADLKEQLNHPDIHDDEYVASILHTAFPQAFCERFPAPLSQHRLRREIIATQLANDMVNYMGITFVNRLHDSTGANMSDIARSYVAARDIFSLPEHWLAITALDYHISTDIQEDMMADLMRLVRRASRWFLRNRRAKIDIAAEVARFKPAVQGIAAGLGRTLKGSALERWQEVYSSRVEAGVPEALAALTAGAANLYSALGIIEAAAQTGRDIHAVAEAYFEMGEHLSLNWFVQQVNALPSNSHWEALARETLRDDLDWQQRALTVGILGTQEDGVSLADSVAQWEEEYAPLVARWANMLNELKAADTLEFTMLSVALRELLDLAQASRHQRPCAGDEDISISA</sequence>
<dbReference type="EMBL" id="CP054475">
    <property type="protein sequence ID" value="UXD87136.1"/>
    <property type="molecule type" value="Genomic_DNA"/>
</dbReference>
<accession>A0ABY6A852</accession>
<dbReference type="Pfam" id="PF21077">
    <property type="entry name" value="GDH_ACT3"/>
    <property type="match status" value="1"/>
</dbReference>
<proteinExistence type="predicted"/>
<feature type="domain" description="NAD-glutamate dehydrogenase ACT2" evidence="5">
    <location>
        <begin position="397"/>
        <end position="486"/>
    </location>
</feature>
<evidence type="ECO:0000313" key="8">
    <source>
        <dbReference type="Proteomes" id="UP001065322"/>
    </source>
</evidence>
<dbReference type="Pfam" id="PF21074">
    <property type="entry name" value="GDH_C"/>
    <property type="match status" value="1"/>
</dbReference>
<dbReference type="Pfam" id="PF21073">
    <property type="entry name" value="GDH_HM1"/>
    <property type="match status" value="1"/>
</dbReference>
<dbReference type="SUPFAM" id="SSF51735">
    <property type="entry name" value="NAD(P)-binding Rossmann-fold domains"/>
    <property type="match status" value="1"/>
</dbReference>
<dbReference type="Gene3D" id="3.40.50.720">
    <property type="entry name" value="NAD(P)-binding Rossmann-like Domain"/>
    <property type="match status" value="1"/>
</dbReference>
<dbReference type="Pfam" id="PF05088">
    <property type="entry name" value="Bac_GDH_CD"/>
    <property type="match status" value="1"/>
</dbReference>
<dbReference type="Pfam" id="PF21075">
    <property type="entry name" value="GDH_ACT1"/>
    <property type="match status" value="1"/>
</dbReference>
<dbReference type="InterPro" id="IPR036291">
    <property type="entry name" value="NAD(P)-bd_dom_sf"/>
</dbReference>
<feature type="domain" description="NAD-glutamate dehydrogenase ACT3" evidence="6">
    <location>
        <begin position="543"/>
        <end position="622"/>
    </location>
</feature>
<dbReference type="Proteomes" id="UP001065322">
    <property type="component" value="Chromosome"/>
</dbReference>
<dbReference type="PIRSF" id="PIRSF036761">
    <property type="entry name" value="GDH_Mll4104"/>
    <property type="match status" value="1"/>
</dbReference>
<dbReference type="InterPro" id="IPR049059">
    <property type="entry name" value="NAD_Glu_DH_HM1"/>
</dbReference>
<dbReference type="Pfam" id="PF21078">
    <property type="entry name" value="GDH_HM3"/>
    <property type="match status" value="1"/>
</dbReference>
<dbReference type="SUPFAM" id="SSF53223">
    <property type="entry name" value="Aminoacid dehydrogenase-like, N-terminal domain"/>
    <property type="match status" value="1"/>
</dbReference>
<evidence type="ECO:0000259" key="4">
    <source>
        <dbReference type="Pfam" id="PF21075"/>
    </source>
</evidence>
<evidence type="ECO:0000259" key="3">
    <source>
        <dbReference type="Pfam" id="PF21074"/>
    </source>
</evidence>
<dbReference type="InterPro" id="IPR048381">
    <property type="entry name" value="GDH_C"/>
</dbReference>
<dbReference type="RefSeq" id="WP_260999049.1">
    <property type="nucleotide sequence ID" value="NZ_CP054475.1"/>
</dbReference>
<dbReference type="InterPro" id="IPR046346">
    <property type="entry name" value="Aminoacid_DH-like_N_sf"/>
</dbReference>
<dbReference type="InterPro" id="IPR049062">
    <property type="entry name" value="NAD_Glu_DH_ACT2"/>
</dbReference>
<protein>
    <submittedName>
        <fullName evidence="7">NAD-glutamate dehydrogenase</fullName>
    </submittedName>
</protein>
<dbReference type="InterPro" id="IPR028971">
    <property type="entry name" value="NAD-GDH_cat"/>
</dbReference>
<dbReference type="InterPro" id="IPR049064">
    <property type="entry name" value="NAD_Glu_DH_ACT3"/>
</dbReference>
<gene>
    <name evidence="7" type="ORF">HUF19_06650</name>
</gene>
<dbReference type="Pfam" id="PF21076">
    <property type="entry name" value="GDH_ACT2"/>
    <property type="match status" value="1"/>
</dbReference>
<evidence type="ECO:0000259" key="6">
    <source>
        <dbReference type="Pfam" id="PF21077"/>
    </source>
</evidence>
<feature type="domain" description="NAD-glutamate dehydrogenase catalytic" evidence="2">
    <location>
        <begin position="723"/>
        <end position="1216"/>
    </location>
</feature>
<feature type="domain" description="NAD-glutamate dehydrogenase N-terminal ACT1" evidence="4">
    <location>
        <begin position="24"/>
        <end position="167"/>
    </location>
</feature>
<reference evidence="8" key="1">
    <citation type="submission" date="2020-06" db="EMBL/GenBank/DDBJ databases">
        <title>Thalassolituus marinus alknpb1M-1, a hydrocarbon-degrading bacterium isolated from the deep-sea overlying water using an in-situ strategy from the South China Sea basin.</title>
        <authorList>
            <person name="Dong C."/>
            <person name="Chen Y."/>
            <person name="Shao Z."/>
        </authorList>
    </citation>
    <scope>NUCLEOTIDE SEQUENCE [LARGE SCALE GENOMIC DNA]</scope>
    <source>
        <strain evidence="8">alknpb1M-1</strain>
    </source>
</reference>
<evidence type="ECO:0000259" key="2">
    <source>
        <dbReference type="Pfam" id="PF05088"/>
    </source>
</evidence>